<sequence>MDPPRKRDGAKRWFKEHFTLSRARSRSPAPSHPNLSKVQTLQTTVRPTATPGGAQELQAHVTSTTVPSPESGLVVQPQPTLGSAAASSRPIIDTTSANPLEAQKVGQGTSASSAEQRSPQSDGPAVPPTPVEHPFNQHGTGSTPQTSGGVEHAVEHPVHGLSSTANSSPEPPQANISANHQTAGGSTENSPDAVYKPQTLRNTVYEGVKTTLRTVVTVTDAFPPLKSTAAALLVICDMIDRYTENPKEFKKLLLRVELLAKTIESCPSPALSQSLESRFKKMSSDLEIIKRRLEERSAEDRWKMSRIVLSEQDKQEISGLTSQITHLIEETMFEVTIKNGSWTLQIVSEIDWMKGQLNTIEDKIDQHTAVMNHVKESLDVQRKS</sequence>
<dbReference type="Proteomes" id="UP000521943">
    <property type="component" value="Unassembled WGS sequence"/>
</dbReference>
<proteinExistence type="predicted"/>
<feature type="compositionally biased region" description="Polar residues" evidence="1">
    <location>
        <begin position="33"/>
        <end position="47"/>
    </location>
</feature>
<gene>
    <name evidence="2" type="ORF">DFP72DRAFT_846251</name>
</gene>
<keyword evidence="3" id="KW-1185">Reference proteome</keyword>
<evidence type="ECO:0000313" key="2">
    <source>
        <dbReference type="EMBL" id="KAF6756873.1"/>
    </source>
</evidence>
<feature type="compositionally biased region" description="Polar residues" evidence="1">
    <location>
        <begin position="137"/>
        <end position="148"/>
    </location>
</feature>
<organism evidence="2 3">
    <name type="scientific">Ephemerocybe angulata</name>
    <dbReference type="NCBI Taxonomy" id="980116"/>
    <lineage>
        <taxon>Eukaryota</taxon>
        <taxon>Fungi</taxon>
        <taxon>Dikarya</taxon>
        <taxon>Basidiomycota</taxon>
        <taxon>Agaricomycotina</taxon>
        <taxon>Agaricomycetes</taxon>
        <taxon>Agaricomycetidae</taxon>
        <taxon>Agaricales</taxon>
        <taxon>Agaricineae</taxon>
        <taxon>Psathyrellaceae</taxon>
        <taxon>Ephemerocybe</taxon>
    </lineage>
</organism>
<protein>
    <submittedName>
        <fullName evidence="2">Uncharacterized protein</fullName>
    </submittedName>
</protein>
<feature type="compositionally biased region" description="Polar residues" evidence="1">
    <location>
        <begin position="161"/>
        <end position="190"/>
    </location>
</feature>
<reference evidence="2 3" key="1">
    <citation type="submission" date="2020-07" db="EMBL/GenBank/DDBJ databases">
        <title>Comparative genomics of pyrophilous fungi reveals a link between fire events and developmental genes.</title>
        <authorList>
            <consortium name="DOE Joint Genome Institute"/>
            <person name="Steindorff A.S."/>
            <person name="Carver A."/>
            <person name="Calhoun S."/>
            <person name="Stillman K."/>
            <person name="Liu H."/>
            <person name="Lipzen A."/>
            <person name="Pangilinan J."/>
            <person name="Labutti K."/>
            <person name="Bruns T.D."/>
            <person name="Grigoriev I.V."/>
        </authorList>
    </citation>
    <scope>NUCLEOTIDE SEQUENCE [LARGE SCALE GENOMIC DNA]</scope>
    <source>
        <strain evidence="2 3">CBS 144469</strain>
    </source>
</reference>
<evidence type="ECO:0000256" key="1">
    <source>
        <dbReference type="SAM" id="MobiDB-lite"/>
    </source>
</evidence>
<name>A0A8H6M5V4_9AGAR</name>
<dbReference type="AlphaFoldDB" id="A0A8H6M5V4"/>
<evidence type="ECO:0000313" key="3">
    <source>
        <dbReference type="Proteomes" id="UP000521943"/>
    </source>
</evidence>
<dbReference type="InterPro" id="IPR059179">
    <property type="entry name" value="MLKL-like_MCAfunc"/>
</dbReference>
<feature type="region of interest" description="Disordered" evidence="1">
    <location>
        <begin position="1"/>
        <end position="196"/>
    </location>
</feature>
<dbReference type="EMBL" id="JACGCI010000024">
    <property type="protein sequence ID" value="KAF6756873.1"/>
    <property type="molecule type" value="Genomic_DNA"/>
</dbReference>
<feature type="compositionally biased region" description="Basic and acidic residues" evidence="1">
    <location>
        <begin position="1"/>
        <end position="19"/>
    </location>
</feature>
<comment type="caution">
    <text evidence="2">The sequence shown here is derived from an EMBL/GenBank/DDBJ whole genome shotgun (WGS) entry which is preliminary data.</text>
</comment>
<dbReference type="CDD" id="cd21037">
    <property type="entry name" value="MLKL_NTD"/>
    <property type="match status" value="1"/>
</dbReference>
<accession>A0A8H6M5V4</accession>
<feature type="compositionally biased region" description="Polar residues" evidence="1">
    <location>
        <begin position="106"/>
        <end position="121"/>
    </location>
</feature>